<protein>
    <recommendedName>
        <fullName evidence="2">PKD domain-containing protein</fullName>
    </recommendedName>
</protein>
<feature type="non-terminal residue" evidence="1">
    <location>
        <position position="1"/>
    </location>
</feature>
<dbReference type="EMBL" id="BARS01032828">
    <property type="protein sequence ID" value="GAG18942.1"/>
    <property type="molecule type" value="Genomic_DNA"/>
</dbReference>
<evidence type="ECO:0000313" key="1">
    <source>
        <dbReference type="EMBL" id="GAG18942.1"/>
    </source>
</evidence>
<name>X0W6Q4_9ZZZZ</name>
<dbReference type="AlphaFoldDB" id="X0W6Q4"/>
<reference evidence="1" key="1">
    <citation type="journal article" date="2014" name="Front. Microbiol.">
        <title>High frequency of phylogenetically diverse reductive dehalogenase-homologous genes in deep subseafloor sedimentary metagenomes.</title>
        <authorList>
            <person name="Kawai M."/>
            <person name="Futagami T."/>
            <person name="Toyoda A."/>
            <person name="Takaki Y."/>
            <person name="Nishi S."/>
            <person name="Hori S."/>
            <person name="Arai W."/>
            <person name="Tsubouchi T."/>
            <person name="Morono Y."/>
            <person name="Uchiyama I."/>
            <person name="Ito T."/>
            <person name="Fujiyama A."/>
            <person name="Inagaki F."/>
            <person name="Takami H."/>
        </authorList>
    </citation>
    <scope>NUCLEOTIDE SEQUENCE</scope>
    <source>
        <strain evidence="1">Expedition CK06-06</strain>
    </source>
</reference>
<comment type="caution">
    <text evidence="1">The sequence shown here is derived from an EMBL/GenBank/DDBJ whole genome shotgun (WGS) entry which is preliminary data.</text>
</comment>
<organism evidence="1">
    <name type="scientific">marine sediment metagenome</name>
    <dbReference type="NCBI Taxonomy" id="412755"/>
    <lineage>
        <taxon>unclassified sequences</taxon>
        <taxon>metagenomes</taxon>
        <taxon>ecological metagenomes</taxon>
    </lineage>
</organism>
<accession>X0W6Q4</accession>
<gene>
    <name evidence="1" type="ORF">S01H1_50915</name>
</gene>
<evidence type="ECO:0008006" key="2">
    <source>
        <dbReference type="Google" id="ProtNLM"/>
    </source>
</evidence>
<sequence>EYIYTSSTTDPDGDDVFYLFDWGNEMTSFILGPYNSGEECSASGIWFDEGNYEIKVKAIDIHGEESPWSDPLAISMPKNKAINLFLLFLERLIERFPILEQILQQFYII</sequence>
<proteinExistence type="predicted"/>